<feature type="domain" description="DUF6606" evidence="2">
    <location>
        <begin position="19"/>
        <end position="284"/>
    </location>
</feature>
<keyword evidence="4" id="KW-1185">Reference proteome</keyword>
<gene>
    <name evidence="3" type="ORF">CEP51_016584</name>
</gene>
<feature type="coiled-coil region" evidence="1">
    <location>
        <begin position="511"/>
        <end position="538"/>
    </location>
</feature>
<evidence type="ECO:0000259" key="2">
    <source>
        <dbReference type="Pfam" id="PF20255"/>
    </source>
</evidence>
<sequence>MPFTNVGLENLTNKDMEYLYHHLFLPAELPGGDDDCPQNERLLMGFVHYSLGSFIMKADPETGAVIKACTVMIERLRKSKTFHGFLSAGSVQVILQQLSLEAPSALFHVPAQNSGAFMYKTAASVTFETFELSPSNQAVMETRGRLVRRFPANATEIQDLEDEDFQATLAKTLAKMSHQTVEETKHIVEKAKQEHVEDRETVHPRIVVDLLPGILRGAGEQVTVTAISKNTHEEVMWNNSKLPWRRSPLWLLIRVGLQLTMVRCSSRGRDMYKEFMVFMMAEALSISAKHGAASDQLHTMSAKVCRRLCKLDQPCDGRWLTHVRHIILETSQSLAHRWGQICMENEGPLDLKAIESFKLSDSIQLSLPEMEAFVASISGGENMAEVARFDPIPQVRLLDDNRLPTIGTGEQYLPFRLAMLESWVAANLDFWLERHVGEENTCGELKELIQCYHQVASRQYSGRPEGASRMLLTIGELWVAMDKAAIHALPSLKLYEHEVPIAHQLLKIEIEAQAQTERQAKKEELRQLKDKYEMWMKKYQDRAECDEYTREEYGIPVPYHSHRCVRCGYLNKANSLCIDIHEWPLPQDDLKAQSTVFELSVPLIFSEWRDSTLYVINDVLLSKQSDILPEQPLYPLRDYLPLRKYFKTGRGYRVHLLSEAKPNMATHRRTLDVRSCTESDVCVNNGLRYQYFDESRGWFLEELLPTQGLSHLCTFGLPERAHTLRRFLMRTWLEEYLEPARHAEDRLQ</sequence>
<evidence type="ECO:0000256" key="1">
    <source>
        <dbReference type="SAM" id="Coils"/>
    </source>
</evidence>
<keyword evidence="1" id="KW-0175">Coiled coil</keyword>
<dbReference type="EMBL" id="NKCL01001241">
    <property type="protein sequence ID" value="RSL41463.1"/>
    <property type="molecule type" value="Genomic_DNA"/>
</dbReference>
<dbReference type="Proteomes" id="UP000287972">
    <property type="component" value="Unassembled WGS sequence"/>
</dbReference>
<dbReference type="InterPro" id="IPR046541">
    <property type="entry name" value="DUF6606"/>
</dbReference>
<dbReference type="Pfam" id="PF20255">
    <property type="entry name" value="DUF6606"/>
    <property type="match status" value="1"/>
</dbReference>
<organism evidence="3 4">
    <name type="scientific">Fusarium floridanum</name>
    <dbReference type="NCBI Taxonomy" id="1325733"/>
    <lineage>
        <taxon>Eukaryota</taxon>
        <taxon>Fungi</taxon>
        <taxon>Dikarya</taxon>
        <taxon>Ascomycota</taxon>
        <taxon>Pezizomycotina</taxon>
        <taxon>Sordariomycetes</taxon>
        <taxon>Hypocreomycetidae</taxon>
        <taxon>Hypocreales</taxon>
        <taxon>Nectriaceae</taxon>
        <taxon>Fusarium</taxon>
        <taxon>Fusarium solani species complex</taxon>
    </lineage>
</organism>
<dbReference type="AlphaFoldDB" id="A0A428NKX1"/>
<reference evidence="3 4" key="1">
    <citation type="submission" date="2017-06" db="EMBL/GenBank/DDBJ databases">
        <title>Comparative genomic analysis of Ambrosia Fusariam Clade fungi.</title>
        <authorList>
            <person name="Stajich J.E."/>
            <person name="Carrillo J."/>
            <person name="Kijimoto T."/>
            <person name="Eskalen A."/>
            <person name="O'Donnell K."/>
            <person name="Kasson M."/>
        </authorList>
    </citation>
    <scope>NUCLEOTIDE SEQUENCE [LARGE SCALE GENOMIC DNA]</scope>
    <source>
        <strain evidence="3 4">NRRL62606</strain>
    </source>
</reference>
<accession>A0A428NKX1</accession>
<protein>
    <recommendedName>
        <fullName evidence="2">DUF6606 domain-containing protein</fullName>
    </recommendedName>
</protein>
<name>A0A428NKX1_9HYPO</name>
<comment type="caution">
    <text evidence="3">The sequence shown here is derived from an EMBL/GenBank/DDBJ whole genome shotgun (WGS) entry which is preliminary data.</text>
</comment>
<evidence type="ECO:0000313" key="4">
    <source>
        <dbReference type="Proteomes" id="UP000287972"/>
    </source>
</evidence>
<proteinExistence type="predicted"/>
<evidence type="ECO:0000313" key="3">
    <source>
        <dbReference type="EMBL" id="RSL41463.1"/>
    </source>
</evidence>